<feature type="domain" description="STAS" evidence="2">
    <location>
        <begin position="4"/>
        <end position="113"/>
    </location>
</feature>
<evidence type="ECO:0000256" key="1">
    <source>
        <dbReference type="ARBA" id="ARBA00009013"/>
    </source>
</evidence>
<dbReference type="SUPFAM" id="SSF52091">
    <property type="entry name" value="SpoIIaa-like"/>
    <property type="match status" value="1"/>
</dbReference>
<dbReference type="EMBL" id="CP096115">
    <property type="protein sequence ID" value="UUX91398.1"/>
    <property type="molecule type" value="Genomic_DNA"/>
</dbReference>
<dbReference type="GeneID" id="74307714"/>
<dbReference type="InterPro" id="IPR003658">
    <property type="entry name" value="Anti-sigma_ant"/>
</dbReference>
<proteinExistence type="inferred from homology"/>
<dbReference type="RefSeq" id="WP_257741552.1">
    <property type="nucleotide sequence ID" value="NZ_CP096115.1"/>
</dbReference>
<dbReference type="PANTHER" id="PTHR33495">
    <property type="entry name" value="ANTI-SIGMA FACTOR ANTAGONIST TM_1081-RELATED-RELATED"/>
    <property type="match status" value="1"/>
</dbReference>
<evidence type="ECO:0000313" key="3">
    <source>
        <dbReference type="EMBL" id="UUX91398.1"/>
    </source>
</evidence>
<evidence type="ECO:0000259" key="2">
    <source>
        <dbReference type="PROSITE" id="PS50801"/>
    </source>
</evidence>
<accession>A0A9E7PK38</accession>
<keyword evidence="4" id="KW-1185">Reference proteome</keyword>
<dbReference type="Gene3D" id="3.30.750.24">
    <property type="entry name" value="STAS domain"/>
    <property type="match status" value="1"/>
</dbReference>
<dbReference type="CDD" id="cd07043">
    <property type="entry name" value="STAS_anti-anti-sigma_factors"/>
    <property type="match status" value="1"/>
</dbReference>
<dbReference type="Pfam" id="PF01740">
    <property type="entry name" value="STAS"/>
    <property type="match status" value="1"/>
</dbReference>
<gene>
    <name evidence="3" type="ORF">L6E24_08390</name>
</gene>
<reference evidence="3" key="1">
    <citation type="submission" date="2022-04" db="EMBL/GenBank/DDBJ databases">
        <title>Complete genome of Methanoplanus endosymbiosus DSM 3599.</title>
        <authorList>
            <person name="Chen S.-C."/>
            <person name="You Y.-T."/>
            <person name="Zhou Y.-Z."/>
            <person name="Lai M.-C."/>
        </authorList>
    </citation>
    <scope>NUCLEOTIDE SEQUENCE</scope>
    <source>
        <strain evidence="3">DSM 3599</strain>
    </source>
</reference>
<organism evidence="3 4">
    <name type="scientific">Methanoplanus endosymbiosus</name>
    <dbReference type="NCBI Taxonomy" id="33865"/>
    <lineage>
        <taxon>Archaea</taxon>
        <taxon>Methanobacteriati</taxon>
        <taxon>Methanobacteriota</taxon>
        <taxon>Stenosarchaea group</taxon>
        <taxon>Methanomicrobia</taxon>
        <taxon>Methanomicrobiales</taxon>
        <taxon>Methanomicrobiaceae</taxon>
        <taxon>Methanoplanus</taxon>
    </lineage>
</organism>
<dbReference type="InterPro" id="IPR036513">
    <property type="entry name" value="STAS_dom_sf"/>
</dbReference>
<dbReference type="KEGG" id="mend:L6E24_08390"/>
<evidence type="ECO:0000313" key="4">
    <source>
        <dbReference type="Proteomes" id="UP001060368"/>
    </source>
</evidence>
<comment type="similarity">
    <text evidence="1">Belongs to the anti-sigma-factor antagonist family.</text>
</comment>
<dbReference type="Proteomes" id="UP001060368">
    <property type="component" value="Chromosome"/>
</dbReference>
<dbReference type="NCBIfam" id="TIGR00377">
    <property type="entry name" value="ant_ant_sig"/>
    <property type="match status" value="1"/>
</dbReference>
<dbReference type="GO" id="GO:0043856">
    <property type="term" value="F:anti-sigma factor antagonist activity"/>
    <property type="evidence" value="ECO:0007669"/>
    <property type="project" value="InterPro"/>
</dbReference>
<dbReference type="InterPro" id="IPR002645">
    <property type="entry name" value="STAS_dom"/>
</dbReference>
<dbReference type="PROSITE" id="PS50801">
    <property type="entry name" value="STAS"/>
    <property type="match status" value="1"/>
</dbReference>
<sequence>MNIMEINRKKSEPAEIIMVKGRIDAQNSGILDEYLKEAIESGSEKIIINMNEVDYISSSGLRVMLLASKKVKLSGGDIKLSGLKPFVMDVFVVSGFNNIFDFYDSDNEALSDFIK</sequence>
<protein>
    <submittedName>
        <fullName evidence="3">STAS domain-containing protein</fullName>
    </submittedName>
</protein>
<dbReference type="AlphaFoldDB" id="A0A9E7PK38"/>
<name>A0A9E7PK38_9EURY</name>